<evidence type="ECO:0000313" key="2">
    <source>
        <dbReference type="EMBL" id="ETX06007.1"/>
    </source>
</evidence>
<reference evidence="2 3" key="1">
    <citation type="journal article" date="2014" name="Nature">
        <title>An environmental bacterial taxon with a large and distinct metabolic repertoire.</title>
        <authorList>
            <person name="Wilson M.C."/>
            <person name="Mori T."/>
            <person name="Ruckert C."/>
            <person name="Uria A.R."/>
            <person name="Helf M.J."/>
            <person name="Takada K."/>
            <person name="Gernert C."/>
            <person name="Steffens U.A."/>
            <person name="Heycke N."/>
            <person name="Schmitt S."/>
            <person name="Rinke C."/>
            <person name="Helfrich E.J."/>
            <person name="Brachmann A.O."/>
            <person name="Gurgui C."/>
            <person name="Wakimoto T."/>
            <person name="Kracht M."/>
            <person name="Crusemann M."/>
            <person name="Hentschel U."/>
            <person name="Abe I."/>
            <person name="Matsunaga S."/>
            <person name="Kalinowski J."/>
            <person name="Takeyama H."/>
            <person name="Piel J."/>
        </authorList>
    </citation>
    <scope>NUCLEOTIDE SEQUENCE [LARGE SCALE GENOMIC DNA]</scope>
    <source>
        <strain evidence="3">TSY2</strain>
    </source>
</reference>
<keyword evidence="2" id="KW-0255">Endonuclease</keyword>
<evidence type="ECO:0000313" key="3">
    <source>
        <dbReference type="Proteomes" id="UP000019140"/>
    </source>
</evidence>
<sequence length="205" mass="23186">MVETIPAERMTLYELEQQFGLQQVTDTAFFPEWQSGLPQLQDHEWQRLERVKLAYANLARRSVLENTVKMAIVSPLLDLAGFFLPPFYVSTEEDVRIVARDAGVVVRGRIDVLVLKDQFWLLIIESKRAAFSLNVGIPQALAYMLASPQPQPLFGLVTNGSNFVFLKLISQDSPRYARSDEFILEQGCDLSLVLQILKRVAAVMA</sequence>
<feature type="domain" description="Restriction endonuclease type I HsdR N-terminal" evidence="1">
    <location>
        <begin position="108"/>
        <end position="170"/>
    </location>
</feature>
<dbReference type="AlphaFoldDB" id="W4M8P7"/>
<dbReference type="InterPro" id="IPR007409">
    <property type="entry name" value="Restrct_endonuc_type1_HsdR_N"/>
</dbReference>
<evidence type="ECO:0000259" key="1">
    <source>
        <dbReference type="Pfam" id="PF04313"/>
    </source>
</evidence>
<dbReference type="Proteomes" id="UP000019140">
    <property type="component" value="Unassembled WGS sequence"/>
</dbReference>
<keyword evidence="3" id="KW-1185">Reference proteome</keyword>
<protein>
    <submittedName>
        <fullName evidence="2">Type I restriction endonuclease subunit R</fullName>
    </submittedName>
</protein>
<keyword evidence="2" id="KW-0540">Nuclease</keyword>
<proteinExistence type="predicted"/>
<name>W4M8P7_9BACT</name>
<organism evidence="2 3">
    <name type="scientific">Candidatus Entotheonella gemina</name>
    <dbReference type="NCBI Taxonomy" id="1429439"/>
    <lineage>
        <taxon>Bacteria</taxon>
        <taxon>Pseudomonadati</taxon>
        <taxon>Nitrospinota/Tectimicrobiota group</taxon>
        <taxon>Candidatus Tectimicrobiota</taxon>
        <taxon>Candidatus Entotheonellia</taxon>
        <taxon>Candidatus Entotheonellales</taxon>
        <taxon>Candidatus Entotheonellaceae</taxon>
        <taxon>Candidatus Entotheonella</taxon>
    </lineage>
</organism>
<accession>W4M8P7</accession>
<comment type="caution">
    <text evidence="2">The sequence shown here is derived from an EMBL/GenBank/DDBJ whole genome shotgun (WGS) entry which is preliminary data.</text>
</comment>
<dbReference type="Gene3D" id="3.90.1570.30">
    <property type="match status" value="1"/>
</dbReference>
<dbReference type="Pfam" id="PF04313">
    <property type="entry name" value="HSDR_N"/>
    <property type="match status" value="1"/>
</dbReference>
<gene>
    <name evidence="2" type="ORF">ETSY2_19630</name>
</gene>
<dbReference type="EMBL" id="AZHX01000806">
    <property type="protein sequence ID" value="ETX06007.1"/>
    <property type="molecule type" value="Genomic_DNA"/>
</dbReference>
<keyword evidence="2" id="KW-0378">Hydrolase</keyword>
<dbReference type="PATRIC" id="fig|1429439.4.peg.3332"/>
<dbReference type="GO" id="GO:0004519">
    <property type="term" value="F:endonuclease activity"/>
    <property type="evidence" value="ECO:0007669"/>
    <property type="project" value="UniProtKB-KW"/>
</dbReference>
<dbReference type="HOGENOM" id="CLU_090272_0_0_7"/>